<dbReference type="PANTHER" id="PTHR30561">
    <property type="entry name" value="SMR FAMILY PROTON-DEPENDENT DRUG EFFLUX TRANSPORTER SUGE"/>
    <property type="match status" value="1"/>
</dbReference>
<dbReference type="InterPro" id="IPR000390">
    <property type="entry name" value="Small_drug/metabolite_transptr"/>
</dbReference>
<comment type="similarity">
    <text evidence="7">Belongs to the drug/metabolite transporter (DMT) superfamily. Small multidrug resistance (SMR) (TC 2.A.7.1) family.</text>
</comment>
<protein>
    <submittedName>
        <fullName evidence="9">QacE family quaternary ammonium compound efflux SMR transporter</fullName>
    </submittedName>
</protein>
<dbReference type="GO" id="GO:0015220">
    <property type="term" value="F:choline transmembrane transporter activity"/>
    <property type="evidence" value="ECO:0007669"/>
    <property type="project" value="TreeGrafter"/>
</dbReference>
<dbReference type="EMBL" id="VDFQ02000001">
    <property type="protein sequence ID" value="KAA1424546.1"/>
    <property type="molecule type" value="Genomic_DNA"/>
</dbReference>
<dbReference type="PANTHER" id="PTHR30561:SF1">
    <property type="entry name" value="MULTIDRUG TRANSPORTER EMRE"/>
    <property type="match status" value="1"/>
</dbReference>
<evidence type="ECO:0000256" key="2">
    <source>
        <dbReference type="ARBA" id="ARBA00022448"/>
    </source>
</evidence>
<dbReference type="OrthoDB" id="3175079at2"/>
<dbReference type="AlphaFoldDB" id="A0A5Q6S2I7"/>
<dbReference type="GO" id="GO:0005886">
    <property type="term" value="C:plasma membrane"/>
    <property type="evidence" value="ECO:0007669"/>
    <property type="project" value="UniProtKB-SubCell"/>
</dbReference>
<dbReference type="Gene3D" id="1.10.3730.20">
    <property type="match status" value="1"/>
</dbReference>
<keyword evidence="6 8" id="KW-0472">Membrane</keyword>
<accession>A0A5Q6S2I7</accession>
<comment type="subcellular location">
    <subcellularLocation>
        <location evidence="1 7">Cell membrane</location>
        <topology evidence="1 7">Multi-pass membrane protein</topology>
    </subcellularLocation>
</comment>
<organism evidence="9 10">
    <name type="scientific">Mumia zhuanghuii</name>
    <dbReference type="NCBI Taxonomy" id="2585211"/>
    <lineage>
        <taxon>Bacteria</taxon>
        <taxon>Bacillati</taxon>
        <taxon>Actinomycetota</taxon>
        <taxon>Actinomycetes</taxon>
        <taxon>Propionibacteriales</taxon>
        <taxon>Nocardioidaceae</taxon>
        <taxon>Mumia</taxon>
    </lineage>
</organism>
<name>A0A5Q6S2I7_9ACTN</name>
<dbReference type="Pfam" id="PF00893">
    <property type="entry name" value="Multi_Drug_Res"/>
    <property type="match status" value="1"/>
</dbReference>
<evidence type="ECO:0000256" key="6">
    <source>
        <dbReference type="ARBA" id="ARBA00023136"/>
    </source>
</evidence>
<feature type="transmembrane region" description="Helical" evidence="8">
    <location>
        <begin position="84"/>
        <end position="104"/>
    </location>
</feature>
<keyword evidence="2" id="KW-0813">Transport</keyword>
<keyword evidence="5 8" id="KW-1133">Transmembrane helix</keyword>
<dbReference type="InterPro" id="IPR045324">
    <property type="entry name" value="Small_multidrug_res"/>
</dbReference>
<evidence type="ECO:0000256" key="5">
    <source>
        <dbReference type="ARBA" id="ARBA00022989"/>
    </source>
</evidence>
<dbReference type="RefSeq" id="WP_149767452.1">
    <property type="nucleotide sequence ID" value="NZ_VDFQ02000001.1"/>
</dbReference>
<reference evidence="9 10" key="1">
    <citation type="submission" date="2019-09" db="EMBL/GenBank/DDBJ databases">
        <title>Mumia zhuanghuii sp. nov. isolated from the intestinal contents of plateau pika (Ochotona curzoniae) in the Qinghai-Tibet plateau of China.</title>
        <authorList>
            <person name="Tian Z."/>
        </authorList>
    </citation>
    <scope>NUCLEOTIDE SEQUENCE [LARGE SCALE GENOMIC DNA]</scope>
    <source>
        <strain evidence="10">350</strain>
    </source>
</reference>
<evidence type="ECO:0000313" key="10">
    <source>
        <dbReference type="Proteomes" id="UP000307768"/>
    </source>
</evidence>
<dbReference type="GO" id="GO:0015297">
    <property type="term" value="F:antiporter activity"/>
    <property type="evidence" value="ECO:0007669"/>
    <property type="project" value="TreeGrafter"/>
</dbReference>
<dbReference type="GO" id="GO:0015199">
    <property type="term" value="F:amino-acid betaine transmembrane transporter activity"/>
    <property type="evidence" value="ECO:0007669"/>
    <property type="project" value="TreeGrafter"/>
</dbReference>
<evidence type="ECO:0000256" key="7">
    <source>
        <dbReference type="RuleBase" id="RU003942"/>
    </source>
</evidence>
<evidence type="ECO:0000313" key="9">
    <source>
        <dbReference type="EMBL" id="KAA1424546.1"/>
    </source>
</evidence>
<dbReference type="GO" id="GO:0031460">
    <property type="term" value="P:glycine betaine transport"/>
    <property type="evidence" value="ECO:0007669"/>
    <property type="project" value="TreeGrafter"/>
</dbReference>
<gene>
    <name evidence="9" type="ORF">FE697_001035</name>
</gene>
<feature type="transmembrane region" description="Helical" evidence="8">
    <location>
        <begin position="56"/>
        <end position="78"/>
    </location>
</feature>
<evidence type="ECO:0000256" key="1">
    <source>
        <dbReference type="ARBA" id="ARBA00004651"/>
    </source>
</evidence>
<sequence>MAWVFLVGAIVVEVAATLSLRMAATGRRAWYAPVVVGYLVAFTCLALSLDAGMALGVAYGIWAASGVALTAVASRLLFGEPLTLIMAGGIALIAAGVLLVELGATH</sequence>
<dbReference type="SUPFAM" id="SSF103481">
    <property type="entry name" value="Multidrug resistance efflux transporter EmrE"/>
    <property type="match status" value="1"/>
</dbReference>
<keyword evidence="3" id="KW-1003">Cell membrane</keyword>
<dbReference type="InterPro" id="IPR037185">
    <property type="entry name" value="EmrE-like"/>
</dbReference>
<dbReference type="Proteomes" id="UP000307768">
    <property type="component" value="Unassembled WGS sequence"/>
</dbReference>
<feature type="transmembrane region" description="Helical" evidence="8">
    <location>
        <begin position="29"/>
        <end position="49"/>
    </location>
</feature>
<evidence type="ECO:0000256" key="8">
    <source>
        <dbReference type="SAM" id="Phobius"/>
    </source>
</evidence>
<evidence type="ECO:0000256" key="3">
    <source>
        <dbReference type="ARBA" id="ARBA00022475"/>
    </source>
</evidence>
<keyword evidence="4 7" id="KW-0812">Transmembrane</keyword>
<comment type="caution">
    <text evidence="9">The sequence shown here is derived from an EMBL/GenBank/DDBJ whole genome shotgun (WGS) entry which is preliminary data.</text>
</comment>
<evidence type="ECO:0000256" key="4">
    <source>
        <dbReference type="ARBA" id="ARBA00022692"/>
    </source>
</evidence>
<proteinExistence type="inferred from homology"/>